<dbReference type="EMBL" id="CSWP01000012">
    <property type="protein sequence ID" value="CPV70387.1"/>
    <property type="molecule type" value="Genomic_DNA"/>
</dbReference>
<sequence>MSHLITQADNEYRLYVAGSGTDCLAYAKGETVVGGSEGWRVRPHGIAEHLEDFVVKDEGQALTALKALGLAYEAGGGG</sequence>
<dbReference type="AlphaFoldDB" id="A0A0U0ZUW7"/>
<name>A0A0U0ZUW7_9MYCO</name>
<proteinExistence type="predicted"/>
<gene>
    <name evidence="1" type="ORF">ERS075579_04778</name>
</gene>
<dbReference type="RefSeq" id="WP_052525677.1">
    <property type="nucleotide sequence ID" value="NZ_CP014951.1"/>
</dbReference>
<dbReference type="Proteomes" id="UP000045782">
    <property type="component" value="Unassembled WGS sequence"/>
</dbReference>
<evidence type="ECO:0000313" key="1">
    <source>
        <dbReference type="EMBL" id="CPV70387.1"/>
    </source>
</evidence>
<evidence type="ECO:0000313" key="2">
    <source>
        <dbReference type="Proteomes" id="UP000045782"/>
    </source>
</evidence>
<organism evidence="1 2">
    <name type="scientific">Mycobacteroides abscessus</name>
    <dbReference type="NCBI Taxonomy" id="36809"/>
    <lineage>
        <taxon>Bacteria</taxon>
        <taxon>Bacillati</taxon>
        <taxon>Actinomycetota</taxon>
        <taxon>Actinomycetes</taxon>
        <taxon>Mycobacteriales</taxon>
        <taxon>Mycobacteriaceae</taxon>
        <taxon>Mycobacteroides</taxon>
    </lineage>
</organism>
<reference evidence="1 2" key="1">
    <citation type="submission" date="2015-03" db="EMBL/GenBank/DDBJ databases">
        <authorList>
            <person name="Murphy D."/>
        </authorList>
    </citation>
    <scope>NUCLEOTIDE SEQUENCE [LARGE SCALE GENOMIC DNA]</scope>
    <source>
        <strain evidence="1 2">PAP088</strain>
    </source>
</reference>
<protein>
    <submittedName>
        <fullName evidence="1">Uncharacterized protein</fullName>
    </submittedName>
</protein>
<accession>A0A0U0ZUW7</accession>